<proteinExistence type="predicted"/>
<dbReference type="SUPFAM" id="SSF56112">
    <property type="entry name" value="Protein kinase-like (PK-like)"/>
    <property type="match status" value="1"/>
</dbReference>
<dbReference type="Gene3D" id="3.90.1200.10">
    <property type="match status" value="1"/>
</dbReference>
<gene>
    <name evidence="2" type="ORF">JP75_22975</name>
</gene>
<dbReference type="RefSeq" id="WP_035087046.1">
    <property type="nucleotide sequence ID" value="NZ_JQGC01000031.1"/>
</dbReference>
<keyword evidence="3" id="KW-1185">Reference proteome</keyword>
<dbReference type="PANTHER" id="PTHR21310">
    <property type="entry name" value="AMINOGLYCOSIDE PHOSPHOTRANSFERASE-RELATED-RELATED"/>
    <property type="match status" value="1"/>
</dbReference>
<evidence type="ECO:0000313" key="3">
    <source>
        <dbReference type="Proteomes" id="UP000028981"/>
    </source>
</evidence>
<sequence>MSLERLRELTVAGHPQFAGARFTILADGWDSVALDVDNRYIIKFPRHEVAEQSLRREVLLLSVIAPRVLMPVPQMDLHDIPVTHTIHAKLPGRALDPAAYAKVPESMRAEIGERLGQFYAHLHAINSDLLANAGAGPVQEWLDAETIRQRIEPHLPPALAHWADKALEKLASLGPDPHGVTYGLFDGHGWNMAYDPAQNRFGGVFDFGDSGFGPLHQEFIYSNLTSPDLTERIIASYEQHTGRELDRARITLLTDIHRLWEIAEEHENAEGMAAMIEAADAWFAMRP</sequence>
<dbReference type="OrthoDB" id="1550312at2"/>
<dbReference type="Pfam" id="PF01636">
    <property type="entry name" value="APH"/>
    <property type="match status" value="1"/>
</dbReference>
<dbReference type="AlphaFoldDB" id="A0A087LWU5"/>
<comment type="caution">
    <text evidence="2">The sequence shown here is derived from an EMBL/GenBank/DDBJ whole genome shotgun (WGS) entry which is preliminary data.</text>
</comment>
<dbReference type="PANTHER" id="PTHR21310:SF15">
    <property type="entry name" value="AMINOGLYCOSIDE PHOSPHOTRANSFERASE DOMAIN-CONTAINING PROTEIN"/>
    <property type="match status" value="1"/>
</dbReference>
<accession>A0A087LWU5</accession>
<evidence type="ECO:0000259" key="1">
    <source>
        <dbReference type="Pfam" id="PF01636"/>
    </source>
</evidence>
<dbReference type="Gene3D" id="3.30.200.20">
    <property type="entry name" value="Phosphorylase Kinase, domain 1"/>
    <property type="match status" value="1"/>
</dbReference>
<reference evidence="2 3" key="1">
    <citation type="submission" date="2014-08" db="EMBL/GenBank/DDBJ databases">
        <authorList>
            <person name="Hassan Y.I."/>
            <person name="Lepp D."/>
            <person name="Zhou T."/>
        </authorList>
    </citation>
    <scope>NUCLEOTIDE SEQUENCE [LARGE SCALE GENOMIC DNA]</scope>
    <source>
        <strain evidence="2 3">IFO13584</strain>
    </source>
</reference>
<organism evidence="2 3">
    <name type="scientific">Devosia riboflavina</name>
    <dbReference type="NCBI Taxonomy" id="46914"/>
    <lineage>
        <taxon>Bacteria</taxon>
        <taxon>Pseudomonadati</taxon>
        <taxon>Pseudomonadota</taxon>
        <taxon>Alphaproteobacteria</taxon>
        <taxon>Hyphomicrobiales</taxon>
        <taxon>Devosiaceae</taxon>
        <taxon>Devosia</taxon>
    </lineage>
</organism>
<dbReference type="InterPro" id="IPR051678">
    <property type="entry name" value="AGP_Transferase"/>
</dbReference>
<dbReference type="InterPro" id="IPR002575">
    <property type="entry name" value="Aminoglycoside_PTrfase"/>
</dbReference>
<dbReference type="InterPro" id="IPR011009">
    <property type="entry name" value="Kinase-like_dom_sf"/>
</dbReference>
<dbReference type="Proteomes" id="UP000028981">
    <property type="component" value="Unassembled WGS sequence"/>
</dbReference>
<dbReference type="STRING" id="46914.JP75_22975"/>
<dbReference type="EMBL" id="JQGC01000031">
    <property type="protein sequence ID" value="KFL29098.1"/>
    <property type="molecule type" value="Genomic_DNA"/>
</dbReference>
<evidence type="ECO:0000313" key="2">
    <source>
        <dbReference type="EMBL" id="KFL29098.1"/>
    </source>
</evidence>
<feature type="domain" description="Aminoglycoside phosphotransferase" evidence="1">
    <location>
        <begin position="23"/>
        <end position="249"/>
    </location>
</feature>
<name>A0A087LWU5_9HYPH</name>
<protein>
    <recommendedName>
        <fullName evidence="1">Aminoglycoside phosphotransferase domain-containing protein</fullName>
    </recommendedName>
</protein>